<dbReference type="EMBL" id="JAKZEL010000004">
    <property type="protein sequence ID" value="KAI4544101.1"/>
    <property type="molecule type" value="Genomic_DNA"/>
</dbReference>
<evidence type="ECO:0000256" key="5">
    <source>
        <dbReference type="HAMAP-Rule" id="MF_03174"/>
    </source>
</evidence>
<dbReference type="HAMAP" id="MF_01974">
    <property type="entry name" value="MetAP_1"/>
    <property type="match status" value="1"/>
</dbReference>
<comment type="caution">
    <text evidence="5">Lacks conserved residue(s) required for the propagation of feature annotation.</text>
</comment>
<reference evidence="8" key="1">
    <citation type="submission" date="2022-03" db="EMBL/GenBank/DDBJ databases">
        <title>Genomic analyses of argali, domestic sheep and their hybrids provide insights into chromosomal evolution, heterosis and genetic basis of agronomic traits.</title>
        <authorList>
            <person name="Li M."/>
        </authorList>
    </citation>
    <scope>NUCLEOTIDE SEQUENCE</scope>
    <source>
        <strain evidence="8">CAU-MHL-2022a</strain>
        <tissue evidence="8">Skin</tissue>
    </source>
</reference>
<accession>A0AAD4UDJ8</accession>
<feature type="binding site" evidence="5">
    <location>
        <position position="369"/>
    </location>
    <ligand>
        <name>substrate</name>
    </ligand>
</feature>
<dbReference type="AlphaFoldDB" id="A0AAD4UDJ8"/>
<dbReference type="Pfam" id="PF00557">
    <property type="entry name" value="Peptidase_M24"/>
    <property type="match status" value="1"/>
</dbReference>
<dbReference type="InterPro" id="IPR000994">
    <property type="entry name" value="Pept_M24"/>
</dbReference>
<comment type="cofactor">
    <cofactor evidence="5">
        <name>Co(2+)</name>
        <dbReference type="ChEBI" id="CHEBI:48828"/>
    </cofactor>
    <cofactor evidence="5">
        <name>Zn(2+)</name>
        <dbReference type="ChEBI" id="CHEBI:29105"/>
    </cofactor>
    <cofactor evidence="5">
        <name>Mn(2+)</name>
        <dbReference type="ChEBI" id="CHEBI:29035"/>
    </cofactor>
    <cofactor evidence="5">
        <name>Fe(2+)</name>
        <dbReference type="ChEBI" id="CHEBI:29033"/>
    </cofactor>
    <text evidence="5">Binds 2 divalent metal cations per subunit. Has a high-affinity and a low affinity metal-binding site. The true nature of the physiological cofactor is under debate. The enzyme is active with cobalt, zinc, manganese or divalent iron ions. Most likely, methionine aminopeptidases function as mononuclear Fe(2+)-metalloproteases under physiological conditions, and the catalytically relevant metal-binding site has been assigned to the histidine-containing high-affinity site.</text>
</comment>
<comment type="caution">
    <text evidence="8">The sequence shown here is derived from an EMBL/GenBank/DDBJ whole genome shotgun (WGS) entry which is preliminary data.</text>
</comment>
<dbReference type="GO" id="GO:0070006">
    <property type="term" value="F:metalloaminopeptidase activity"/>
    <property type="evidence" value="ECO:0007669"/>
    <property type="project" value="UniProtKB-UniRule"/>
</dbReference>
<name>A0AAD4UDJ8_OVIAM</name>
<dbReference type="InterPro" id="IPR036005">
    <property type="entry name" value="Creatinase/aminopeptidase-like"/>
</dbReference>
<evidence type="ECO:0000256" key="1">
    <source>
        <dbReference type="ARBA" id="ARBA00022438"/>
    </source>
</evidence>
<keyword evidence="4 5" id="KW-0378">Hydrolase</keyword>
<evidence type="ECO:0000256" key="2">
    <source>
        <dbReference type="ARBA" id="ARBA00022670"/>
    </source>
</evidence>
<feature type="region of interest" description="Disordered" evidence="6">
    <location>
        <begin position="47"/>
        <end position="81"/>
    </location>
</feature>
<protein>
    <recommendedName>
        <fullName evidence="7">Peptidase M24 domain-containing protein</fullName>
    </recommendedName>
</protein>
<dbReference type="PROSITE" id="PS00680">
    <property type="entry name" value="MAP_1"/>
    <property type="match status" value="1"/>
</dbReference>
<sequence>MHQNVDATNIGYHAYLTGFFHPTWARGLRESARTAAAARLSWLERARPAAGSPAGPGARAAPQPGLPQSAPGAHARSPPAGSAPLVFGRAASARVWGHVTDANMAAHSGLHLFVRRGCHRIFSSPLNHIYLHTQSTSQQRRNFFFRRQREISHSIVLPAAVSSAHPVPKHIKKPDYVTTGIVPDWGDSIEVKNEDQIQGLRRACQLARHVLLLAGKSLKVDMTTEEIDALVHQEIISHDAYPSPLGYGGFPKSVCTSVNNVLCHGIPDRYSLLNNILFLWKLKRETKIYNVYYNGYHGDTSETFLVGNVDECGKKLVEVARRCRDEAIAACRAGAPFSVIGNTISQITHQNGLQVCPHFVGHGIGSYFHGHPEIWHHGKKVINIFLLTEPIVTEGSPEFKVLEDSWTVVSLDNQRCLLSAPLLLNCIEKAGSSHDAGELLIPAPPALELADPCLVFFRSAQFEHTVLITSRGAQILTKLPHEA</sequence>
<keyword evidence="3 5" id="KW-0479">Metal-binding</keyword>
<evidence type="ECO:0000259" key="7">
    <source>
        <dbReference type="Pfam" id="PF00557"/>
    </source>
</evidence>
<feature type="binding site" evidence="5">
    <location>
        <position position="299"/>
    </location>
    <ligand>
        <name>a divalent metal cation</name>
        <dbReference type="ChEBI" id="CHEBI:60240"/>
        <label>1</label>
    </ligand>
</feature>
<feature type="binding site" evidence="5">
    <location>
        <position position="362"/>
    </location>
    <ligand>
        <name>a divalent metal cation</name>
        <dbReference type="ChEBI" id="CHEBI:60240"/>
        <label>2</label>
        <note>catalytic</note>
    </ligand>
</feature>
<gene>
    <name evidence="8" type="ORF">MG293_004367</name>
</gene>
<feature type="domain" description="Peptidase M24" evidence="7">
    <location>
        <begin position="199"/>
        <end position="469"/>
    </location>
</feature>
<feature type="binding site" evidence="5">
    <location>
        <position position="299"/>
    </location>
    <ligand>
        <name>a divalent metal cation</name>
        <dbReference type="ChEBI" id="CHEBI:60240"/>
        <label>2</label>
        <note>catalytic</note>
    </ligand>
</feature>
<keyword evidence="9" id="KW-1185">Reference proteome</keyword>
<feature type="binding site" evidence="5">
    <location>
        <position position="389"/>
    </location>
    <ligand>
        <name>a divalent metal cation</name>
        <dbReference type="ChEBI" id="CHEBI:60240"/>
        <label>2</label>
        <note>catalytic</note>
    </ligand>
</feature>
<evidence type="ECO:0000313" key="8">
    <source>
        <dbReference type="EMBL" id="KAI4544101.1"/>
    </source>
</evidence>
<dbReference type="GO" id="GO:0006508">
    <property type="term" value="P:proteolysis"/>
    <property type="evidence" value="ECO:0007669"/>
    <property type="project" value="UniProtKB-KW"/>
</dbReference>
<dbReference type="PANTHER" id="PTHR43330">
    <property type="entry name" value="METHIONINE AMINOPEPTIDASE"/>
    <property type="match status" value="1"/>
</dbReference>
<keyword evidence="2 5" id="KW-0645">Protease</keyword>
<dbReference type="InterPro" id="IPR002467">
    <property type="entry name" value="Pept_M24A_MAP1"/>
</dbReference>
<evidence type="ECO:0000256" key="6">
    <source>
        <dbReference type="SAM" id="MobiDB-lite"/>
    </source>
</evidence>
<organism evidence="8 9">
    <name type="scientific">Ovis ammon polii</name>
    <dbReference type="NCBI Taxonomy" id="230172"/>
    <lineage>
        <taxon>Eukaryota</taxon>
        <taxon>Metazoa</taxon>
        <taxon>Chordata</taxon>
        <taxon>Craniata</taxon>
        <taxon>Vertebrata</taxon>
        <taxon>Euteleostomi</taxon>
        <taxon>Mammalia</taxon>
        <taxon>Eutheria</taxon>
        <taxon>Laurasiatheria</taxon>
        <taxon>Artiodactyla</taxon>
        <taxon>Ruminantia</taxon>
        <taxon>Pecora</taxon>
        <taxon>Bovidae</taxon>
        <taxon>Caprinae</taxon>
        <taxon>Ovis</taxon>
    </lineage>
</organism>
<dbReference type="GO" id="GO:0046872">
    <property type="term" value="F:metal ion binding"/>
    <property type="evidence" value="ECO:0007669"/>
    <property type="project" value="UniProtKB-UniRule"/>
</dbReference>
<keyword evidence="1 5" id="KW-0031">Aminopeptidase</keyword>
<dbReference type="SUPFAM" id="SSF55920">
    <property type="entry name" value="Creatinase/aminopeptidase"/>
    <property type="match status" value="1"/>
</dbReference>
<feature type="binding site" evidence="5">
    <location>
        <position position="264"/>
    </location>
    <ligand>
        <name>substrate</name>
    </ligand>
</feature>
<feature type="compositionally biased region" description="Low complexity" evidence="6">
    <location>
        <begin position="48"/>
        <end position="67"/>
    </location>
</feature>
<dbReference type="GO" id="GO:0004239">
    <property type="term" value="F:initiator methionyl aminopeptidase activity"/>
    <property type="evidence" value="ECO:0007669"/>
    <property type="project" value="UniProtKB-UniRule"/>
</dbReference>
<comment type="similarity">
    <text evidence="5">Belongs to the peptidase M24A family. Methionine aminopeptidase type 1 subfamily.</text>
</comment>
<evidence type="ECO:0000256" key="3">
    <source>
        <dbReference type="ARBA" id="ARBA00022723"/>
    </source>
</evidence>
<feature type="binding site" evidence="5">
    <location>
        <position position="463"/>
    </location>
    <ligand>
        <name>a divalent metal cation</name>
        <dbReference type="ChEBI" id="CHEBI:60240"/>
        <label>1</label>
    </ligand>
</feature>
<dbReference type="PANTHER" id="PTHR43330:SF8">
    <property type="entry name" value="METHIONINE AMINOPEPTIDASE 1D, MITOCHONDRIAL"/>
    <property type="match status" value="1"/>
</dbReference>
<dbReference type="Proteomes" id="UP001214576">
    <property type="component" value="Unassembled WGS sequence"/>
</dbReference>
<dbReference type="Gene3D" id="3.90.230.10">
    <property type="entry name" value="Creatinase/methionine aminopeptidase superfamily"/>
    <property type="match status" value="1"/>
</dbReference>
<proteinExistence type="inferred from homology"/>
<comment type="catalytic activity">
    <reaction evidence="5">
        <text>Release of N-terminal amino acids, preferentially methionine, from peptides and arylamides.</text>
        <dbReference type="EC" id="3.4.11.18"/>
    </reaction>
</comment>
<feature type="binding site" evidence="5">
    <location>
        <position position="463"/>
    </location>
    <ligand>
        <name>a divalent metal cation</name>
        <dbReference type="ChEBI" id="CHEBI:60240"/>
        <label>2</label>
        <note>catalytic</note>
    </ligand>
</feature>
<dbReference type="CDD" id="cd01086">
    <property type="entry name" value="MetAP1"/>
    <property type="match status" value="1"/>
</dbReference>
<dbReference type="NCBIfam" id="TIGR00500">
    <property type="entry name" value="met_pdase_I"/>
    <property type="match status" value="1"/>
</dbReference>
<evidence type="ECO:0000313" key="9">
    <source>
        <dbReference type="Proteomes" id="UP001214576"/>
    </source>
</evidence>
<evidence type="ECO:0000256" key="4">
    <source>
        <dbReference type="ARBA" id="ARBA00022801"/>
    </source>
</evidence>